<dbReference type="SUPFAM" id="SSF81606">
    <property type="entry name" value="PP2C-like"/>
    <property type="match status" value="1"/>
</dbReference>
<protein>
    <submittedName>
        <fullName evidence="4">Putative stage II sporulation protein E</fullName>
    </submittedName>
</protein>
<dbReference type="InterPro" id="IPR052016">
    <property type="entry name" value="Bact_Sigma-Reg"/>
</dbReference>
<keyword evidence="2" id="KW-0472">Membrane</keyword>
<dbReference type="Gene3D" id="3.60.40.10">
    <property type="entry name" value="PPM-type phosphatase domain"/>
    <property type="match status" value="1"/>
</dbReference>
<dbReference type="eggNOG" id="COG2208">
    <property type="taxonomic scope" value="Bacteria"/>
</dbReference>
<dbReference type="EMBL" id="ACFY01000058">
    <property type="protein sequence ID" value="EEG94648.1"/>
    <property type="molecule type" value="Genomic_DNA"/>
</dbReference>
<dbReference type="SMART" id="SM00331">
    <property type="entry name" value="PP2C_SIG"/>
    <property type="match status" value="1"/>
</dbReference>
<dbReference type="PANTHER" id="PTHR43156">
    <property type="entry name" value="STAGE II SPORULATION PROTEIN E-RELATED"/>
    <property type="match status" value="1"/>
</dbReference>
<dbReference type="Proteomes" id="UP000003561">
    <property type="component" value="Unassembled WGS sequence"/>
</dbReference>
<keyword evidence="2" id="KW-0812">Transmembrane</keyword>
<feature type="domain" description="PPM-type phosphatase" evidence="3">
    <location>
        <begin position="407"/>
        <end position="618"/>
    </location>
</feature>
<dbReference type="InterPro" id="IPR036457">
    <property type="entry name" value="PPM-type-like_dom_sf"/>
</dbReference>
<dbReference type="InterPro" id="IPR045768">
    <property type="entry name" value="SpoIIE_N"/>
</dbReference>
<dbReference type="Pfam" id="PF07228">
    <property type="entry name" value="SpoIIE"/>
    <property type="match status" value="1"/>
</dbReference>
<evidence type="ECO:0000259" key="3">
    <source>
        <dbReference type="SMART" id="SM00331"/>
    </source>
</evidence>
<accession>C0FRY0</accession>
<dbReference type="GO" id="GO:0016791">
    <property type="term" value="F:phosphatase activity"/>
    <property type="evidence" value="ECO:0007669"/>
    <property type="project" value="TreeGrafter"/>
</dbReference>
<feature type="transmembrane region" description="Helical" evidence="2">
    <location>
        <begin position="43"/>
        <end position="65"/>
    </location>
</feature>
<gene>
    <name evidence="4" type="ORF">ROSEINA2194_01491</name>
</gene>
<reference evidence="4 5" key="1">
    <citation type="submission" date="2009-02" db="EMBL/GenBank/DDBJ databases">
        <authorList>
            <person name="Fulton L."/>
            <person name="Clifton S."/>
            <person name="Fulton B."/>
            <person name="Xu J."/>
            <person name="Minx P."/>
            <person name="Pepin K.H."/>
            <person name="Johnson M."/>
            <person name="Bhonagiri V."/>
            <person name="Nash W.E."/>
            <person name="Mardis E.R."/>
            <person name="Wilson R.K."/>
        </authorList>
    </citation>
    <scope>NUCLEOTIDE SEQUENCE [LARGE SCALE GENOMIC DNA]</scope>
    <source>
        <strain evidence="4 5">DSM 16841</strain>
    </source>
</reference>
<reference evidence="4 5" key="2">
    <citation type="submission" date="2009-03" db="EMBL/GenBank/DDBJ databases">
        <title>Draft genome sequence of Roseburia inulinivorans (DSM 16841).</title>
        <authorList>
            <person name="Sudarsanam P."/>
            <person name="Ley R."/>
            <person name="Guruge J."/>
            <person name="Turnbaugh P.J."/>
            <person name="Mahowald M."/>
            <person name="Liep D."/>
            <person name="Gordon J."/>
        </authorList>
    </citation>
    <scope>NUCLEOTIDE SEQUENCE [LARGE SCALE GENOMIC DNA]</scope>
    <source>
        <strain evidence="4 5">DSM 16841</strain>
    </source>
</reference>
<feature type="transmembrane region" description="Helical" evidence="2">
    <location>
        <begin position="125"/>
        <end position="143"/>
    </location>
</feature>
<evidence type="ECO:0000256" key="2">
    <source>
        <dbReference type="SAM" id="Phobius"/>
    </source>
</evidence>
<evidence type="ECO:0000256" key="1">
    <source>
        <dbReference type="ARBA" id="ARBA00022801"/>
    </source>
</evidence>
<evidence type="ECO:0000313" key="5">
    <source>
        <dbReference type="Proteomes" id="UP000003561"/>
    </source>
</evidence>
<dbReference type="AlphaFoldDB" id="C0FRY0"/>
<dbReference type="InterPro" id="IPR001932">
    <property type="entry name" value="PPM-type_phosphatase-like_dom"/>
</dbReference>
<sequence>MVKGDYVMKKSAGKQMITIAGGVLACSMQMMGCYPLAPAYFAAAFLEGVSGVWLTAAMYIGMLYFMPLTATVKYAMALLVTAGAIKLVEWANEGCPAFLAAILTAITTMILSFCGGLLEWKDQPEVLAVFLEGIFVFGAVILLNRGIHFFMEWQGRGNRIEQEPVDRGKEERLSGYAESFQGLSQIFMNMSKKKEQYTAEELGQMQNELTGRLCANCDCCAICWEQESTPLYGILSNMITSILNVGTPAKESEEELSHYCKHSKDMVEEAVRVFEKASLNRAWYNRLLENRQTIAEQLDAMAYIMKDCAKEEKLLDTQEKKALAEIRYRAKESGIVIEEMHLYENQEGRLRLTAGLRSKMGGCVSVKSFLAAVSHALGKDIRAAADCRSFISKERTDFLFYEDTKYRSVQGIARLKKDGAQISGDNFSFLELERGDLLLGLSDGMGSGSAACKESEMVLDLVERFLEAGFSVETAIRMMNSAMVMKGESDLYSTVDLCMVNLYDGAADFYKIGAAGSFIRHGQEVTSFAPNSLPVGVGTNPEIEHKKITLKNGDFVVMVTDGVLEYLHVPNPEETMQEIIESINTNHPGILAKKILERVLLFTGGKVSDDMTILATCIWEK</sequence>
<proteinExistence type="predicted"/>
<dbReference type="Pfam" id="PF19732">
    <property type="entry name" value="SpoIIE_N"/>
    <property type="match status" value="1"/>
</dbReference>
<keyword evidence="1" id="KW-0378">Hydrolase</keyword>
<organism evidence="4 5">
    <name type="scientific">Roseburia inulinivorans DSM 16841</name>
    <dbReference type="NCBI Taxonomy" id="622312"/>
    <lineage>
        <taxon>Bacteria</taxon>
        <taxon>Bacillati</taxon>
        <taxon>Bacillota</taxon>
        <taxon>Clostridia</taxon>
        <taxon>Lachnospirales</taxon>
        <taxon>Lachnospiraceae</taxon>
        <taxon>Roseburia</taxon>
    </lineage>
</organism>
<dbReference type="PANTHER" id="PTHR43156:SF2">
    <property type="entry name" value="STAGE II SPORULATION PROTEIN E"/>
    <property type="match status" value="1"/>
</dbReference>
<feature type="transmembrane region" description="Helical" evidence="2">
    <location>
        <begin position="16"/>
        <end position="37"/>
    </location>
</feature>
<feature type="transmembrane region" description="Helical" evidence="2">
    <location>
        <begin position="97"/>
        <end position="118"/>
    </location>
</feature>
<keyword evidence="2" id="KW-1133">Transmembrane helix</keyword>
<name>C0FRY0_9FIRM</name>
<dbReference type="PROSITE" id="PS51257">
    <property type="entry name" value="PROKAR_LIPOPROTEIN"/>
    <property type="match status" value="1"/>
</dbReference>
<evidence type="ECO:0000313" key="4">
    <source>
        <dbReference type="EMBL" id="EEG94648.1"/>
    </source>
</evidence>
<comment type="caution">
    <text evidence="4">The sequence shown here is derived from an EMBL/GenBank/DDBJ whole genome shotgun (WGS) entry which is preliminary data.</text>
</comment>